<dbReference type="AlphaFoldDB" id="A0A1M6ZK90"/>
<proteinExistence type="predicted"/>
<accession>A0A1M6ZK90</accession>
<keyword evidence="2" id="KW-0067">ATP-binding</keyword>
<dbReference type="Gene3D" id="3.40.1360.10">
    <property type="match status" value="1"/>
</dbReference>
<dbReference type="EMBL" id="FRBW01000001">
    <property type="protein sequence ID" value="SHL30906.1"/>
    <property type="molecule type" value="Genomic_DNA"/>
</dbReference>
<name>A0A1M6ZK90_9HYPH</name>
<evidence type="ECO:0000313" key="2">
    <source>
        <dbReference type="EMBL" id="SHL30906.1"/>
    </source>
</evidence>
<keyword evidence="2" id="KW-0547">Nucleotide-binding</keyword>
<sequence>MTIKTNIKTSGSWNAGDPDRPQWGFGTRQVAKYEYTDEKNRHLFFICKGTNADGEKVFRTQHINPLGYSERFESNELADILSGMGEAQPVPYRLHELVSSNAHEPVFIVEGEKDVETLRSLDLTATCNPFGALKWKDSFSQWLKDRDVVILPDNDERGEAHAKQVLQSVLPVAKSVRVIRLPGLPLKGDVTDWQEAGNSKAGLLALVAQQVPERPTPIIKIVPGELDRMADEAEDAFINAAVPIYVTGAGLVKVAKEQTQATNGAVVDAARTIPLSEDSLIDFLSRCSEWQKYDLKQKAWKRAHPDRNAAKILLSRDGEWRSPKLRGILTAPTLRPDGSVLLNPGYDQATGLYLASNLDLSSHPQNPSRSDAEAALTLLEGLLNGFPFASPASRSVALSALISPVVRGAIPQMPLHAVRAPTAGTGKSYLIDLASAIVSGHRAPVISAGSGEETDKRLGSALLGNPALLSIDNVNGQLGSDVLCQMVERPLIEIRPLGKSTLIKIESHCSVFATGNNIQLVEDMNRRTVLCSLDANMERPETRSFADSPFDLILKDRAKYVSAALTVVQAYISVGKPNSRRNLASFEDWSALVRSALIWLGKDDPCETMEDNRQNDPSVERLSNLVDAWQKRIGLNRPMTAAELKAEASSSEANTLDDPFYEALRAIAATKTHAIDPQRLGTFLSQNEGKVSNGLKIIKQGKSTKKWSLTKIN</sequence>
<evidence type="ECO:0000313" key="3">
    <source>
        <dbReference type="Proteomes" id="UP000186002"/>
    </source>
</evidence>
<dbReference type="RefSeq" id="WP_139250978.1">
    <property type="nucleotide sequence ID" value="NZ_FRBW01000001.1"/>
</dbReference>
<gene>
    <name evidence="2" type="ORF">SAMN05444272_0268</name>
</gene>
<dbReference type="OrthoDB" id="123525at2"/>
<dbReference type="STRING" id="735517.SAMN05444272_0268"/>
<keyword evidence="3" id="KW-1185">Reference proteome</keyword>
<evidence type="ECO:0000256" key="1">
    <source>
        <dbReference type="SAM" id="MobiDB-lite"/>
    </source>
</evidence>
<feature type="region of interest" description="Disordered" evidence="1">
    <location>
        <begin position="1"/>
        <end position="21"/>
    </location>
</feature>
<reference evidence="2 3" key="1">
    <citation type="submission" date="2016-11" db="EMBL/GenBank/DDBJ databases">
        <authorList>
            <person name="Jaros S."/>
            <person name="Januszkiewicz K."/>
            <person name="Wedrychowicz H."/>
        </authorList>
    </citation>
    <scope>NUCLEOTIDE SEQUENCE [LARGE SCALE GENOMIC DNA]</scope>
    <source>
        <strain evidence="2 3">DSM 22153</strain>
    </source>
</reference>
<keyword evidence="2" id="KW-0347">Helicase</keyword>
<keyword evidence="2" id="KW-0378">Hydrolase</keyword>
<organism evidence="2 3">
    <name type="scientific">Roseibium suaedae</name>
    <dbReference type="NCBI Taxonomy" id="735517"/>
    <lineage>
        <taxon>Bacteria</taxon>
        <taxon>Pseudomonadati</taxon>
        <taxon>Pseudomonadota</taxon>
        <taxon>Alphaproteobacteria</taxon>
        <taxon>Hyphomicrobiales</taxon>
        <taxon>Stappiaceae</taxon>
        <taxon>Roseibium</taxon>
    </lineage>
</organism>
<dbReference type="GO" id="GO:0004386">
    <property type="term" value="F:helicase activity"/>
    <property type="evidence" value="ECO:0007669"/>
    <property type="project" value="UniProtKB-KW"/>
</dbReference>
<protein>
    <submittedName>
        <fullName evidence="2">Putative DNA primase/helicase</fullName>
    </submittedName>
</protein>
<dbReference type="SUPFAM" id="SSF110455">
    <property type="entry name" value="Toprim domain"/>
    <property type="match status" value="1"/>
</dbReference>
<feature type="compositionally biased region" description="Polar residues" evidence="1">
    <location>
        <begin position="1"/>
        <end position="13"/>
    </location>
</feature>
<dbReference type="CDD" id="cd01029">
    <property type="entry name" value="TOPRIM_primases"/>
    <property type="match status" value="1"/>
</dbReference>
<dbReference type="Proteomes" id="UP000186002">
    <property type="component" value="Unassembled WGS sequence"/>
</dbReference>
<dbReference type="InterPro" id="IPR034154">
    <property type="entry name" value="TOPRIM_DnaG/twinkle"/>
</dbReference>